<dbReference type="HAMAP" id="MF_00445">
    <property type="entry name" value="NDH1_NuoN_1"/>
    <property type="match status" value="1"/>
</dbReference>
<keyword evidence="3 5" id="KW-1133">Transmembrane helix</keyword>
<comment type="subunit">
    <text evidence="5">NDH-1 is composed of 14 different subunits. Subunits NuoA, H, J, K, L, M, N constitute the membrane sector of the complex.</text>
</comment>
<evidence type="ECO:0000256" key="6">
    <source>
        <dbReference type="RuleBase" id="RU000320"/>
    </source>
</evidence>
<dbReference type="RefSeq" id="WP_142094050.1">
    <property type="nucleotide sequence ID" value="NZ_BAAAMD010000002.1"/>
</dbReference>
<feature type="transmembrane region" description="Helical" evidence="5">
    <location>
        <begin position="44"/>
        <end position="68"/>
    </location>
</feature>
<dbReference type="EC" id="7.1.1.-" evidence="5"/>
<evidence type="ECO:0000256" key="2">
    <source>
        <dbReference type="ARBA" id="ARBA00022692"/>
    </source>
</evidence>
<keyword evidence="5" id="KW-0874">Quinone</keyword>
<reference evidence="8 9" key="1">
    <citation type="submission" date="2019-06" db="EMBL/GenBank/DDBJ databases">
        <title>Sequencing the genomes of 1000 actinobacteria strains.</title>
        <authorList>
            <person name="Klenk H.-P."/>
        </authorList>
    </citation>
    <scope>NUCLEOTIDE SEQUENCE [LARGE SCALE GENOMIC DNA]</scope>
    <source>
        <strain evidence="8 9">DSM 8251</strain>
    </source>
</reference>
<keyword evidence="5" id="KW-1003">Cell membrane</keyword>
<feature type="transmembrane region" description="Helical" evidence="5">
    <location>
        <begin position="237"/>
        <end position="255"/>
    </location>
</feature>
<feature type="transmembrane region" description="Helical" evidence="5">
    <location>
        <begin position="276"/>
        <end position="298"/>
    </location>
</feature>
<evidence type="ECO:0000259" key="7">
    <source>
        <dbReference type="Pfam" id="PF00361"/>
    </source>
</evidence>
<dbReference type="InterPro" id="IPR001750">
    <property type="entry name" value="ND/Mrp_TM"/>
</dbReference>
<comment type="catalytic activity">
    <reaction evidence="5">
        <text>a quinone + NADH + 5 H(+)(in) = a quinol + NAD(+) + 4 H(+)(out)</text>
        <dbReference type="Rhea" id="RHEA:57888"/>
        <dbReference type="ChEBI" id="CHEBI:15378"/>
        <dbReference type="ChEBI" id="CHEBI:24646"/>
        <dbReference type="ChEBI" id="CHEBI:57540"/>
        <dbReference type="ChEBI" id="CHEBI:57945"/>
        <dbReference type="ChEBI" id="CHEBI:132124"/>
    </reaction>
</comment>
<feature type="transmembrane region" description="Helical" evidence="5">
    <location>
        <begin position="336"/>
        <end position="358"/>
    </location>
</feature>
<dbReference type="NCBIfam" id="TIGR01770">
    <property type="entry name" value="NDH_I_N"/>
    <property type="match status" value="1"/>
</dbReference>
<accession>A0A542ZD43</accession>
<keyword evidence="5" id="KW-1278">Translocase</keyword>
<dbReference type="GO" id="GO:0012505">
    <property type="term" value="C:endomembrane system"/>
    <property type="evidence" value="ECO:0007669"/>
    <property type="project" value="UniProtKB-SubCell"/>
</dbReference>
<feature type="transmembrane region" description="Helical" evidence="5">
    <location>
        <begin position="166"/>
        <end position="184"/>
    </location>
</feature>
<dbReference type="Pfam" id="PF00361">
    <property type="entry name" value="Proton_antipo_M"/>
    <property type="match status" value="1"/>
</dbReference>
<organism evidence="8 9">
    <name type="scientific">Propioniferax innocua</name>
    <dbReference type="NCBI Taxonomy" id="1753"/>
    <lineage>
        <taxon>Bacteria</taxon>
        <taxon>Bacillati</taxon>
        <taxon>Actinomycetota</taxon>
        <taxon>Actinomycetes</taxon>
        <taxon>Propionibacteriales</taxon>
        <taxon>Propionibacteriaceae</taxon>
        <taxon>Propioniferax</taxon>
    </lineage>
</organism>
<proteinExistence type="inferred from homology"/>
<feature type="domain" description="NADH:quinone oxidoreductase/Mrp antiporter transmembrane" evidence="7">
    <location>
        <begin position="160"/>
        <end position="461"/>
    </location>
</feature>
<evidence type="ECO:0000256" key="1">
    <source>
        <dbReference type="ARBA" id="ARBA00004127"/>
    </source>
</evidence>
<dbReference type="OrthoDB" id="9811718at2"/>
<feature type="transmembrane region" description="Helical" evidence="5">
    <location>
        <begin position="88"/>
        <end position="106"/>
    </location>
</feature>
<feature type="transmembrane region" description="Helical" evidence="5">
    <location>
        <begin position="370"/>
        <end position="391"/>
    </location>
</feature>
<comment type="subcellular location">
    <subcellularLocation>
        <location evidence="5">Cell membrane</location>
        <topology evidence="5">Multi-pass membrane protein</topology>
    </subcellularLocation>
    <subcellularLocation>
        <location evidence="1">Endomembrane system</location>
        <topology evidence="1">Multi-pass membrane protein</topology>
    </subcellularLocation>
    <subcellularLocation>
        <location evidence="6">Membrane</location>
        <topology evidence="6">Multi-pass membrane protein</topology>
    </subcellularLocation>
</comment>
<keyword evidence="5" id="KW-0520">NAD</keyword>
<feature type="transmembrane region" description="Helical" evidence="5">
    <location>
        <begin position="196"/>
        <end position="217"/>
    </location>
</feature>
<dbReference type="GO" id="GO:0048038">
    <property type="term" value="F:quinone binding"/>
    <property type="evidence" value="ECO:0007669"/>
    <property type="project" value="UniProtKB-KW"/>
</dbReference>
<evidence type="ECO:0000256" key="3">
    <source>
        <dbReference type="ARBA" id="ARBA00022989"/>
    </source>
</evidence>
<dbReference type="InterPro" id="IPR010096">
    <property type="entry name" value="NADH-Q_OxRdtase_suN/2"/>
</dbReference>
<feature type="transmembrane region" description="Helical" evidence="5">
    <location>
        <begin position="448"/>
        <end position="476"/>
    </location>
</feature>
<feature type="transmembrane region" description="Helical" evidence="5">
    <location>
        <begin position="12"/>
        <end position="32"/>
    </location>
</feature>
<dbReference type="GO" id="GO:0005886">
    <property type="term" value="C:plasma membrane"/>
    <property type="evidence" value="ECO:0007669"/>
    <property type="project" value="UniProtKB-SubCell"/>
</dbReference>
<sequence>MSGFTAPALEYGHLAPLIFVFLAGTFGVGVEATVPRRFRPTAQLVLVAIGLIGALITTIGNWVGALAQPDTGFFIGVEGSLAFDGPTYFIWATLIVLGALSILMFGERQLGGGATPFTPQAASLPGTPAEREATALKLEHTEVYPLAMFSLTGMMIFPAAADMLTLFVSLEIMSLPLYLLAGLARRRRLLSQEAALKYFMLGSFSSAFFVMGMALIYGYAGSFDLGIVAEAITQGAGSYSLVVGGIGLMAVGTLFKVGAVPFHNWTPDVYQGSPTVVTGFMASCVKIAAFGALLRLFFVAFGGARWDWQPFMAVIAVLTMFVGAIIGIVQDDVKRMLAYSSIAHAGFILTALVGAAQGEAIMGMTSVSSALFYLAVYGLTTVGAFAIITMVRNEGGEVTRLSAWAGIGRRNPGIAGIFALFLLSFAGIPLTSGFIGKLAVFGAAWQGGFGWLVVVAVLASLVAAFFYLRVIVVMFFSDAGDEEDGVEVVMPSWRTTLTIAVALVTTVGLGVLPNLLLPAASMAAEFLR</sequence>
<dbReference type="GO" id="GO:0008137">
    <property type="term" value="F:NADH dehydrogenase (ubiquinone) activity"/>
    <property type="evidence" value="ECO:0007669"/>
    <property type="project" value="InterPro"/>
</dbReference>
<dbReference type="GO" id="GO:0050136">
    <property type="term" value="F:NADH dehydrogenase (quinone) (non-electrogenic) activity"/>
    <property type="evidence" value="ECO:0007669"/>
    <property type="project" value="UniProtKB-UniRule"/>
</dbReference>
<evidence type="ECO:0000313" key="9">
    <source>
        <dbReference type="Proteomes" id="UP000316196"/>
    </source>
</evidence>
<keyword evidence="5" id="KW-0813">Transport</keyword>
<comment type="caution">
    <text evidence="8">The sequence shown here is derived from an EMBL/GenBank/DDBJ whole genome shotgun (WGS) entry which is preliminary data.</text>
</comment>
<dbReference type="EMBL" id="VFOR01000002">
    <property type="protein sequence ID" value="TQL58238.1"/>
    <property type="molecule type" value="Genomic_DNA"/>
</dbReference>
<evidence type="ECO:0000256" key="5">
    <source>
        <dbReference type="HAMAP-Rule" id="MF_00445"/>
    </source>
</evidence>
<feature type="transmembrane region" description="Helical" evidence="5">
    <location>
        <begin position="310"/>
        <end position="329"/>
    </location>
</feature>
<feature type="transmembrane region" description="Helical" evidence="5">
    <location>
        <begin position="412"/>
        <end position="436"/>
    </location>
</feature>
<protein>
    <recommendedName>
        <fullName evidence="5">NADH-quinone oxidoreductase subunit N</fullName>
        <ecNumber evidence="5">7.1.1.-</ecNumber>
    </recommendedName>
    <alternativeName>
        <fullName evidence="5">NADH dehydrogenase I subunit N</fullName>
    </alternativeName>
    <alternativeName>
        <fullName evidence="5">NDH-1 subunit N</fullName>
    </alternativeName>
</protein>
<feature type="transmembrane region" description="Helical" evidence="5">
    <location>
        <begin position="497"/>
        <end position="517"/>
    </location>
</feature>
<dbReference type="AlphaFoldDB" id="A0A542ZD43"/>
<dbReference type="GO" id="GO:0042773">
    <property type="term" value="P:ATP synthesis coupled electron transport"/>
    <property type="evidence" value="ECO:0007669"/>
    <property type="project" value="InterPro"/>
</dbReference>
<evidence type="ECO:0000256" key="4">
    <source>
        <dbReference type="ARBA" id="ARBA00023136"/>
    </source>
</evidence>
<gene>
    <name evidence="5" type="primary">nuoN</name>
    <name evidence="8" type="ORF">FB460_2095</name>
</gene>
<comment type="similarity">
    <text evidence="5">Belongs to the complex I subunit 2 family.</text>
</comment>
<evidence type="ECO:0000313" key="8">
    <source>
        <dbReference type="EMBL" id="TQL58238.1"/>
    </source>
</evidence>
<keyword evidence="9" id="KW-1185">Reference proteome</keyword>
<dbReference type="PANTHER" id="PTHR22773">
    <property type="entry name" value="NADH DEHYDROGENASE"/>
    <property type="match status" value="1"/>
</dbReference>
<dbReference type="NCBIfam" id="NF004441">
    <property type="entry name" value="PRK05777.1-4"/>
    <property type="match status" value="1"/>
</dbReference>
<dbReference type="Proteomes" id="UP000316196">
    <property type="component" value="Unassembled WGS sequence"/>
</dbReference>
<comment type="function">
    <text evidence="5">NDH-1 shuttles electrons from NADH, via FMN and iron-sulfur (Fe-S) centers, to quinones in the respiratory chain. The immediate electron acceptor for the enzyme in this species is believed to be a menaquinone. Couples the redox reaction to proton translocation (for every two electrons transferred, four hydrogen ions are translocated across the cytoplasmic membrane), and thus conserves the redox energy in a proton gradient.</text>
</comment>
<keyword evidence="4 5" id="KW-0472">Membrane</keyword>
<name>A0A542ZD43_9ACTN</name>
<keyword evidence="2 5" id="KW-0812">Transmembrane</keyword>